<keyword evidence="5 10" id="KW-0418">Kinase</keyword>
<evidence type="ECO:0000256" key="7">
    <source>
        <dbReference type="ARBA" id="ARBA00055745"/>
    </source>
</evidence>
<dbReference type="SMART" id="SM00387">
    <property type="entry name" value="HATPase_c"/>
    <property type="match status" value="1"/>
</dbReference>
<reference evidence="11" key="1">
    <citation type="submission" date="2015-07" db="EMBL/GenBank/DDBJ databases">
        <title>Genome Of Nitrogen-Fixing Cyanobacterium Nostoc piscinale CENA21 From Solimoes/Amazon River Floodplain Sediments And Comparative Genomics To Uncover Biosynthetic Natural Products Potential.</title>
        <authorList>
            <person name="Leao T.F."/>
            <person name="Leao P.N."/>
            <person name="Guimaraes P.I."/>
            <person name="de Melo A.G.C."/>
            <person name="Ramos R.T.J."/>
            <person name="Silva A."/>
            <person name="Fiore M.F."/>
            <person name="Schneider M.P.C."/>
        </authorList>
    </citation>
    <scope>NUCLEOTIDE SEQUENCE [LARGE SCALE GENOMIC DNA]</scope>
    <source>
        <strain evidence="11">CENA21</strain>
    </source>
</reference>
<dbReference type="Proteomes" id="UP000062645">
    <property type="component" value="Chromosome"/>
</dbReference>
<evidence type="ECO:0000259" key="9">
    <source>
        <dbReference type="PROSITE" id="PS50109"/>
    </source>
</evidence>
<sequence>MFNRSRRNLASWFTLSMGSILVIFAGILYYQESVQQLEVVDLILYKKSRVITSSIKYKDYQGEKRVFLKNLPVLGNNPPPDDSDIIYARWYDPDGNLKRYFGLLTQKKLTRNFSYQTLKIPNKSDLASPETWVREITLPVQHQGELIGYLQMAMPMTRVHEILNKFLILLISTVFIALAITSLTGWFLSGIAMQPIQLSYKQLERFTAHASHELRTPLAAILSNAQVGLLAPMEDSHSKHLRLEKVAEVAKSMNTLIGNLLFLARRTGRLTPESLKEVDLRDLLAELFNSPSVKTAAKDLNLQNDLPKSPIMVKVDADLICLAVMNLLGNACKYTPAGGMVELRLFSRYNQAFIEVEDNGIGIAAAHLPHIFEQFYRVEQHQTNSASGFGLGLAIAQQIIEAHGGYLSVKSEQGKGSVFQIKLPL</sequence>
<comment type="function">
    <text evidence="7">Photoreceptor which exists in two forms that are reversibly interconvertible by light: the R form that absorbs maximally in the red region of the spectrum and the FR form that absorbs maximally in the far-red region.</text>
</comment>
<dbReference type="SUPFAM" id="SSF47384">
    <property type="entry name" value="Homodimeric domain of signal transducing histidine kinase"/>
    <property type="match status" value="1"/>
</dbReference>
<evidence type="ECO:0000313" key="11">
    <source>
        <dbReference type="Proteomes" id="UP000062645"/>
    </source>
</evidence>
<dbReference type="InterPro" id="IPR005467">
    <property type="entry name" value="His_kinase_dom"/>
</dbReference>
<evidence type="ECO:0000256" key="3">
    <source>
        <dbReference type="ARBA" id="ARBA00022553"/>
    </source>
</evidence>
<reference evidence="10 11" key="2">
    <citation type="journal article" date="2016" name="Genome Announc.">
        <title>Draft Genome Sequence of the N2-Fixing Cyanobacterium Nostoc piscinale CENA21, Isolated from the Brazilian Amazon Floodplain.</title>
        <authorList>
            <person name="Leao T."/>
            <person name="Guimaraes P.I."/>
            <person name="de Melo A.G."/>
            <person name="Ramos R.T."/>
            <person name="Leao P.N."/>
            <person name="Silva A."/>
            <person name="Fiore M.F."/>
            <person name="Schneider M.P."/>
        </authorList>
    </citation>
    <scope>NUCLEOTIDE SEQUENCE [LARGE SCALE GENOMIC DNA]</scope>
    <source>
        <strain evidence="10 11">CENA21</strain>
    </source>
</reference>
<keyword evidence="6" id="KW-0902">Two-component regulatory system</keyword>
<evidence type="ECO:0000256" key="2">
    <source>
        <dbReference type="ARBA" id="ARBA00012438"/>
    </source>
</evidence>
<dbReference type="InterPro" id="IPR004358">
    <property type="entry name" value="Sig_transdc_His_kin-like_C"/>
</dbReference>
<dbReference type="InterPro" id="IPR036097">
    <property type="entry name" value="HisK_dim/P_sf"/>
</dbReference>
<keyword evidence="8" id="KW-0812">Transmembrane</keyword>
<dbReference type="PRINTS" id="PR00344">
    <property type="entry name" value="BCTRLSENSOR"/>
</dbReference>
<comment type="catalytic activity">
    <reaction evidence="1">
        <text>ATP + protein L-histidine = ADP + protein N-phospho-L-histidine.</text>
        <dbReference type="EC" id="2.7.13.3"/>
    </reaction>
</comment>
<evidence type="ECO:0000256" key="1">
    <source>
        <dbReference type="ARBA" id="ARBA00000085"/>
    </source>
</evidence>
<evidence type="ECO:0000256" key="6">
    <source>
        <dbReference type="ARBA" id="ARBA00023012"/>
    </source>
</evidence>
<dbReference type="PROSITE" id="PS50109">
    <property type="entry name" value="HIS_KIN"/>
    <property type="match status" value="1"/>
</dbReference>
<organism evidence="10 11">
    <name type="scientific">Nostoc piscinale CENA21</name>
    <dbReference type="NCBI Taxonomy" id="224013"/>
    <lineage>
        <taxon>Bacteria</taxon>
        <taxon>Bacillati</taxon>
        <taxon>Cyanobacteriota</taxon>
        <taxon>Cyanophyceae</taxon>
        <taxon>Nostocales</taxon>
        <taxon>Nostocaceae</taxon>
        <taxon>Nostoc</taxon>
    </lineage>
</organism>
<keyword evidence="3" id="KW-0597">Phosphoprotein</keyword>
<keyword evidence="4" id="KW-0808">Transferase</keyword>
<keyword evidence="8" id="KW-1133">Transmembrane helix</keyword>
<dbReference type="Gene3D" id="1.10.287.130">
    <property type="match status" value="1"/>
</dbReference>
<evidence type="ECO:0000256" key="4">
    <source>
        <dbReference type="ARBA" id="ARBA00022679"/>
    </source>
</evidence>
<dbReference type="SMART" id="SM00388">
    <property type="entry name" value="HisKA"/>
    <property type="match status" value="1"/>
</dbReference>
<dbReference type="Gene3D" id="3.30.565.10">
    <property type="entry name" value="Histidine kinase-like ATPase, C-terminal domain"/>
    <property type="match status" value="1"/>
</dbReference>
<dbReference type="InterPro" id="IPR003661">
    <property type="entry name" value="HisK_dim/P_dom"/>
</dbReference>
<dbReference type="EMBL" id="CP012036">
    <property type="protein sequence ID" value="ALF55113.1"/>
    <property type="molecule type" value="Genomic_DNA"/>
</dbReference>
<protein>
    <recommendedName>
        <fullName evidence="2">histidine kinase</fullName>
        <ecNumber evidence="2">2.7.13.3</ecNumber>
    </recommendedName>
</protein>
<dbReference type="EC" id="2.7.13.3" evidence="2"/>
<proteinExistence type="predicted"/>
<dbReference type="InterPro" id="IPR036890">
    <property type="entry name" value="HATPase_C_sf"/>
</dbReference>
<dbReference type="STRING" id="224013.ACX27_23470"/>
<dbReference type="KEGG" id="npz:ACX27_23470"/>
<evidence type="ECO:0000256" key="5">
    <source>
        <dbReference type="ARBA" id="ARBA00022777"/>
    </source>
</evidence>
<keyword evidence="11" id="KW-1185">Reference proteome</keyword>
<name>A0A0M3V663_9NOSO</name>
<dbReference type="Pfam" id="PF00512">
    <property type="entry name" value="HisKA"/>
    <property type="match status" value="1"/>
</dbReference>
<dbReference type="PANTHER" id="PTHR43547:SF2">
    <property type="entry name" value="HYBRID SIGNAL TRANSDUCTION HISTIDINE KINASE C"/>
    <property type="match status" value="1"/>
</dbReference>
<gene>
    <name evidence="10" type="ORF">ACX27_23470</name>
</gene>
<dbReference type="InterPro" id="IPR003594">
    <property type="entry name" value="HATPase_dom"/>
</dbReference>
<dbReference type="RefSeq" id="WP_062295982.1">
    <property type="nucleotide sequence ID" value="NZ_CP012036.1"/>
</dbReference>
<dbReference type="SUPFAM" id="SSF55874">
    <property type="entry name" value="ATPase domain of HSP90 chaperone/DNA topoisomerase II/histidine kinase"/>
    <property type="match status" value="1"/>
</dbReference>
<dbReference type="GO" id="GO:0000155">
    <property type="term" value="F:phosphorelay sensor kinase activity"/>
    <property type="evidence" value="ECO:0007669"/>
    <property type="project" value="InterPro"/>
</dbReference>
<keyword evidence="8" id="KW-0472">Membrane</keyword>
<feature type="transmembrane region" description="Helical" evidence="8">
    <location>
        <begin position="166"/>
        <end position="188"/>
    </location>
</feature>
<dbReference type="CDD" id="cd00082">
    <property type="entry name" value="HisKA"/>
    <property type="match status" value="1"/>
</dbReference>
<evidence type="ECO:0000256" key="8">
    <source>
        <dbReference type="SAM" id="Phobius"/>
    </source>
</evidence>
<evidence type="ECO:0000313" key="10">
    <source>
        <dbReference type="EMBL" id="ALF55113.1"/>
    </source>
</evidence>
<accession>A0A0M3V663</accession>
<dbReference type="OrthoDB" id="417111at2"/>
<dbReference type="AlphaFoldDB" id="A0A0M3V663"/>
<dbReference type="PATRIC" id="fig|224013.5.peg.5638"/>
<feature type="transmembrane region" description="Helical" evidence="8">
    <location>
        <begin position="12"/>
        <end position="30"/>
    </location>
</feature>
<feature type="domain" description="Histidine kinase" evidence="9">
    <location>
        <begin position="209"/>
        <end position="425"/>
    </location>
</feature>
<dbReference type="FunFam" id="3.30.565.10:FF:000006">
    <property type="entry name" value="Sensor histidine kinase WalK"/>
    <property type="match status" value="1"/>
</dbReference>
<dbReference type="PANTHER" id="PTHR43547">
    <property type="entry name" value="TWO-COMPONENT HISTIDINE KINASE"/>
    <property type="match status" value="1"/>
</dbReference>
<dbReference type="Pfam" id="PF02518">
    <property type="entry name" value="HATPase_c"/>
    <property type="match status" value="1"/>
</dbReference>
<dbReference type="CDD" id="cd00075">
    <property type="entry name" value="HATPase"/>
    <property type="match status" value="1"/>
</dbReference>